<evidence type="ECO:0000313" key="2">
    <source>
        <dbReference type="Proteomes" id="UP000030693"/>
    </source>
</evidence>
<gene>
    <name evidence="1" type="ORF">H696_04567</name>
</gene>
<organism evidence="1">
    <name type="scientific">Fonticula alba</name>
    <name type="common">Slime mold</name>
    <dbReference type="NCBI Taxonomy" id="691883"/>
    <lineage>
        <taxon>Eukaryota</taxon>
        <taxon>Rotosphaerida</taxon>
        <taxon>Fonticulaceae</taxon>
        <taxon>Fonticula</taxon>
    </lineage>
</organism>
<dbReference type="GeneID" id="20529292"/>
<name>A0A058Z5D2_FONAL</name>
<keyword evidence="2" id="KW-1185">Reference proteome</keyword>
<sequence>MLLLPLSPSSWAVSSAPCTTTRPRMSSRLASWRAISFPMPSSLPTAGCAPPSSVP</sequence>
<reference evidence="1" key="1">
    <citation type="submission" date="2013-04" db="EMBL/GenBank/DDBJ databases">
        <title>The Genome Sequence of Fonticula alba ATCC 38817.</title>
        <authorList>
            <consortium name="The Broad Institute Genomics Platform"/>
            <person name="Russ C."/>
            <person name="Cuomo C."/>
            <person name="Burger G."/>
            <person name="Gray M.W."/>
            <person name="Holland P.W.H."/>
            <person name="King N."/>
            <person name="Lang F.B.F."/>
            <person name="Roger A.J."/>
            <person name="Ruiz-Trillo I."/>
            <person name="Brown M."/>
            <person name="Walker B."/>
            <person name="Young S."/>
            <person name="Zeng Q."/>
            <person name="Gargeya S."/>
            <person name="Fitzgerald M."/>
            <person name="Haas B."/>
            <person name="Abouelleil A."/>
            <person name="Allen A.W."/>
            <person name="Alvarado L."/>
            <person name="Arachchi H.M."/>
            <person name="Berlin A.M."/>
            <person name="Chapman S.B."/>
            <person name="Gainer-Dewar J."/>
            <person name="Goldberg J."/>
            <person name="Griggs A."/>
            <person name="Gujja S."/>
            <person name="Hansen M."/>
            <person name="Howarth C."/>
            <person name="Imamovic A."/>
            <person name="Ireland A."/>
            <person name="Larimer J."/>
            <person name="McCowan C."/>
            <person name="Murphy C."/>
            <person name="Pearson M."/>
            <person name="Poon T.W."/>
            <person name="Priest M."/>
            <person name="Roberts A."/>
            <person name="Saif S."/>
            <person name="Shea T."/>
            <person name="Sisk P."/>
            <person name="Sykes S."/>
            <person name="Wortman J."/>
            <person name="Nusbaum C."/>
            <person name="Birren B."/>
        </authorList>
    </citation>
    <scope>NUCLEOTIDE SEQUENCE [LARGE SCALE GENOMIC DNA]</scope>
    <source>
        <strain evidence="1">ATCC 38817</strain>
    </source>
</reference>
<dbReference type="AlphaFoldDB" id="A0A058Z5D2"/>
<evidence type="ECO:0000313" key="1">
    <source>
        <dbReference type="EMBL" id="KCV69153.1"/>
    </source>
</evidence>
<dbReference type="EMBL" id="KB932207">
    <property type="protein sequence ID" value="KCV69153.1"/>
    <property type="molecule type" value="Genomic_DNA"/>
</dbReference>
<protein>
    <submittedName>
        <fullName evidence="1">Uncharacterized protein</fullName>
    </submittedName>
</protein>
<accession>A0A058Z5D2</accession>
<dbReference type="Proteomes" id="UP000030693">
    <property type="component" value="Unassembled WGS sequence"/>
</dbReference>
<proteinExistence type="predicted"/>
<dbReference type="RefSeq" id="XP_009496724.1">
    <property type="nucleotide sequence ID" value="XM_009498449.1"/>
</dbReference>